<dbReference type="SMR" id="A0A1G4KQG8"/>
<dbReference type="Proteomes" id="UP000006853">
    <property type="component" value="Chromosome 3"/>
</dbReference>
<dbReference type="GO" id="GO:0000978">
    <property type="term" value="F:RNA polymerase II cis-regulatory region sequence-specific DNA binding"/>
    <property type="evidence" value="ECO:0007669"/>
    <property type="project" value="InterPro"/>
</dbReference>
<proteinExistence type="predicted"/>
<evidence type="ECO:0000313" key="11">
    <source>
        <dbReference type="Proteomes" id="UP000006853"/>
    </source>
</evidence>
<dbReference type="InterPro" id="IPR036236">
    <property type="entry name" value="Znf_C2H2_sf"/>
</dbReference>
<evidence type="ECO:0000256" key="1">
    <source>
        <dbReference type="ARBA" id="ARBA00004123"/>
    </source>
</evidence>
<dbReference type="InterPro" id="IPR007219">
    <property type="entry name" value="XnlR_reg_dom"/>
</dbReference>
<keyword evidence="2" id="KW-0479">Metal-binding</keyword>
<dbReference type="PROSITE" id="PS50157">
    <property type="entry name" value="ZINC_FINGER_C2H2_2"/>
    <property type="match status" value="2"/>
</dbReference>
<evidence type="ECO:0000259" key="9">
    <source>
        <dbReference type="PROSITE" id="PS50157"/>
    </source>
</evidence>
<dbReference type="PANTHER" id="PTHR40626:SF11">
    <property type="entry name" value="ZINC FINGER PROTEIN YPR022C"/>
    <property type="match status" value="1"/>
</dbReference>
<keyword evidence="11" id="KW-1185">Reference proteome</keyword>
<dbReference type="GO" id="GO:0005634">
    <property type="term" value="C:nucleus"/>
    <property type="evidence" value="ECO:0007669"/>
    <property type="project" value="UniProtKB-SubCell"/>
</dbReference>
<accession>A0A1G4KQG8</accession>
<dbReference type="GO" id="GO:0008270">
    <property type="term" value="F:zinc ion binding"/>
    <property type="evidence" value="ECO:0007669"/>
    <property type="project" value="UniProtKB-KW"/>
</dbReference>
<name>A0A1G4KQG8_KOMPC</name>
<dbReference type="PANTHER" id="PTHR40626">
    <property type="entry name" value="MIP31509P"/>
    <property type="match status" value="1"/>
</dbReference>
<feature type="region of interest" description="Disordered" evidence="8">
    <location>
        <begin position="91"/>
        <end position="159"/>
    </location>
</feature>
<evidence type="ECO:0000256" key="7">
    <source>
        <dbReference type="PROSITE-ProRule" id="PRU00042"/>
    </source>
</evidence>
<dbReference type="InterPro" id="IPR051059">
    <property type="entry name" value="VerF-like"/>
</dbReference>
<keyword evidence="6" id="KW-0539">Nucleus</keyword>
<reference evidence="10 11" key="2">
    <citation type="journal article" date="2016" name="FEMS Yeast Res.">
        <title>Curation of the genome annotation of Pichia pastoris (Komagataella phaffii) CBS7435 from gene level to protein function.</title>
        <authorList>
            <person name="Valli M."/>
            <person name="Tatto N.E."/>
            <person name="Peymann A."/>
            <person name="Gruber C."/>
            <person name="Landes N."/>
            <person name="Ekker H."/>
            <person name="Thallinger G.G."/>
            <person name="Mattanovich D."/>
            <person name="Gasser B."/>
            <person name="Graf A.B."/>
        </authorList>
    </citation>
    <scope>GENOME REANNOTATION</scope>
    <source>
        <strain evidence="10 11">ATCC 76273 / CBS 7435 / CECT 11047 / NRRL Y-11430 / Wegner 21-1</strain>
    </source>
</reference>
<dbReference type="Pfam" id="PF04082">
    <property type="entry name" value="Fungal_trans"/>
    <property type="match status" value="1"/>
</dbReference>
<dbReference type="SUPFAM" id="SSF57667">
    <property type="entry name" value="beta-beta-alpha zinc fingers"/>
    <property type="match status" value="1"/>
</dbReference>
<evidence type="ECO:0000256" key="5">
    <source>
        <dbReference type="ARBA" id="ARBA00022833"/>
    </source>
</evidence>
<keyword evidence="4 7" id="KW-0863">Zinc-finger</keyword>
<reference evidence="10 11" key="1">
    <citation type="journal article" date="2011" name="J. Biotechnol.">
        <title>High-quality genome sequence of Pichia pastoris CBS7435.</title>
        <authorList>
            <person name="Kuberl A."/>
            <person name="Schneider J."/>
            <person name="Thallinger G.G."/>
            <person name="Anderl I."/>
            <person name="Wibberg D."/>
            <person name="Hajek T."/>
            <person name="Jaenicke S."/>
            <person name="Brinkrolf K."/>
            <person name="Goesmann A."/>
            <person name="Szczepanowski R."/>
            <person name="Puhler A."/>
            <person name="Schwab H."/>
            <person name="Glieder A."/>
            <person name="Pichler H."/>
        </authorList>
    </citation>
    <scope>NUCLEOTIDE SEQUENCE [LARGE SCALE GENOMIC DNA]</scope>
    <source>
        <strain evidence="11">ATCC 76273 / CBS 7435 / CECT 11047 / NRRL Y-11430 / Wegner 21-1</strain>
    </source>
</reference>
<dbReference type="EMBL" id="FR839630">
    <property type="protein sequence ID" value="SCV12245.1"/>
    <property type="molecule type" value="Genomic_DNA"/>
</dbReference>
<keyword evidence="3" id="KW-0677">Repeat</keyword>
<gene>
    <name evidence="10" type="primary">NS.02029</name>
    <name evidence="10" type="ordered locus">PP7435_Chr3-2172</name>
</gene>
<sequence length="881" mass="99010">MIGGPQVISESESKLRYFCQHPKCDKNFTRKEHLSRHELNHNPKVLYKCQLPECGKSFVRNDLLKRHIRRHELRRDKFQRRNNKAAVHFNNTPIVLSGPGLKTSHENSSSSEIDAFTRSSIDTSAPLEARPSISEQGNMKHDDSTPNGSSQPTQAHVTSIPQRSTLVTPKNDGLRGVQKSTSSGNLLSWLFDDLSSNDNNIEPAMRTRNDFSDFMLSEDMLFQEAPGVSGGFAHINGVDMAWSARLPPITSPLAAGLGNETTNDSTALDNRRINAPIENSPASPSDHISSLVLNDLLNVIPSLSQHPDFTGPKIDFFLFNYWSLYHPAFPILHKPSFSSARCESLLLLCMLMIGAHVIAASPSGTAGCHFLDICDPRSLADCIAEPVRWALFTSPDFHPPAKLYVIQSLLLLEWYEKNCSTRRIHERGHLHHGTTINLLRRTPSLGGNPLKSSQELEPNEPETVYSQWLEMESMKRATLMCFYMDAVDAISFGHQLVLHCHQIQLTMPCDDALWEAPLPVRRIPKSMPFLLAMKSTLNRTSFNATPFGRRMVLAGLCAILFQMQQLDLQSAIGLEEGMHPIKNWREVIMRAFTFWRNELGESKGLDSKGRPSRIIAGSLANSSSTCTSPYGSLCTSSILEQLEADTSCKHPVFHMAYVFMSISHFDLTTFAGAPWRMNVRPSDSDHAAVNRRVKDWARSLHGRIAVIHCYLMLFELFLSPEDAPYEYNHPFDPNSDLFCRSNILALLTVVIWNYNYAVDGTESNILFGSSDKKLSDITPVENGYAYLRRIRKELSQLSGVMIHTKVKHISGDEFFKLTCRYADLLPKVRNKQNMSGLCVMVSSMLMQSSFALPKELAKLLNLCAERSLGSPRNTELHMYDQ</sequence>
<dbReference type="SMART" id="SM00355">
    <property type="entry name" value="ZnF_C2H2"/>
    <property type="match status" value="2"/>
</dbReference>
<evidence type="ECO:0000256" key="3">
    <source>
        <dbReference type="ARBA" id="ARBA00022737"/>
    </source>
</evidence>
<comment type="subcellular location">
    <subcellularLocation>
        <location evidence="1">Nucleus</location>
    </subcellularLocation>
</comment>
<dbReference type="AlphaFoldDB" id="A0A1G4KQG8"/>
<dbReference type="GO" id="GO:0000785">
    <property type="term" value="C:chromatin"/>
    <property type="evidence" value="ECO:0007669"/>
    <property type="project" value="TreeGrafter"/>
</dbReference>
<dbReference type="InterPro" id="IPR013087">
    <property type="entry name" value="Znf_C2H2_type"/>
</dbReference>
<dbReference type="Gene3D" id="3.30.160.60">
    <property type="entry name" value="Classic Zinc Finger"/>
    <property type="match status" value="1"/>
</dbReference>
<evidence type="ECO:0000256" key="4">
    <source>
        <dbReference type="ARBA" id="ARBA00022771"/>
    </source>
</evidence>
<evidence type="ECO:0000313" key="10">
    <source>
        <dbReference type="EMBL" id="SCV12245.1"/>
    </source>
</evidence>
<feature type="compositionally biased region" description="Polar residues" evidence="8">
    <location>
        <begin position="106"/>
        <end position="123"/>
    </location>
</feature>
<feature type="domain" description="C2H2-type" evidence="9">
    <location>
        <begin position="17"/>
        <end position="41"/>
    </location>
</feature>
<dbReference type="PROSITE" id="PS00028">
    <property type="entry name" value="ZINC_FINGER_C2H2_1"/>
    <property type="match status" value="1"/>
</dbReference>
<dbReference type="GO" id="GO:0006351">
    <property type="term" value="P:DNA-templated transcription"/>
    <property type="evidence" value="ECO:0007669"/>
    <property type="project" value="InterPro"/>
</dbReference>
<evidence type="ECO:0000256" key="8">
    <source>
        <dbReference type="SAM" id="MobiDB-lite"/>
    </source>
</evidence>
<feature type="domain" description="C2H2-type" evidence="9">
    <location>
        <begin position="47"/>
        <end position="76"/>
    </location>
</feature>
<feature type="compositionally biased region" description="Polar residues" evidence="8">
    <location>
        <begin position="145"/>
        <end position="159"/>
    </location>
</feature>
<dbReference type="Pfam" id="PF00096">
    <property type="entry name" value="zf-C2H2"/>
    <property type="match status" value="1"/>
</dbReference>
<keyword evidence="5" id="KW-0862">Zinc</keyword>
<protein>
    <submittedName>
        <fullName evidence="10">Putative transcription factor</fullName>
    </submittedName>
</protein>
<evidence type="ECO:0000256" key="6">
    <source>
        <dbReference type="ARBA" id="ARBA00023242"/>
    </source>
</evidence>
<organism evidence="10 11">
    <name type="scientific">Komagataella phaffii (strain ATCC 76273 / CBS 7435 / CECT 11047 / NRRL Y-11430 / Wegner 21-1)</name>
    <name type="common">Yeast</name>
    <name type="synonym">Pichia pastoris</name>
    <dbReference type="NCBI Taxonomy" id="981350"/>
    <lineage>
        <taxon>Eukaryota</taxon>
        <taxon>Fungi</taxon>
        <taxon>Dikarya</taxon>
        <taxon>Ascomycota</taxon>
        <taxon>Saccharomycotina</taxon>
        <taxon>Pichiomycetes</taxon>
        <taxon>Pichiales</taxon>
        <taxon>Pichiaceae</taxon>
        <taxon>Komagataella</taxon>
    </lineage>
</organism>
<evidence type="ECO:0000256" key="2">
    <source>
        <dbReference type="ARBA" id="ARBA00022723"/>
    </source>
</evidence>
<dbReference type="GO" id="GO:0000981">
    <property type="term" value="F:DNA-binding transcription factor activity, RNA polymerase II-specific"/>
    <property type="evidence" value="ECO:0007669"/>
    <property type="project" value="InterPro"/>
</dbReference>
<dbReference type="CDD" id="cd12148">
    <property type="entry name" value="fungal_TF_MHR"/>
    <property type="match status" value="1"/>
</dbReference>